<gene>
    <name evidence="4" type="ORF">H9808_07160</name>
</gene>
<accession>A0A9D2G327</accession>
<protein>
    <submittedName>
        <fullName evidence="4">CBS domain-containing protein</fullName>
    </submittedName>
</protein>
<sequence>MISKRMEKMLIEDMDLLVKPANEVAVVGTSNPLDHALLLMTTNKYSVVPVIDEKSKIKGLISMPIIIEAIMDIEDVRFDKLGDIKVEEIMDTDFPVVTMDFELEDILRMLVHTAFISVVDDEGVLIGIITRQEILTGTNRIVHNFERVYDVRDRKPEKV</sequence>
<dbReference type="SUPFAM" id="SSF54631">
    <property type="entry name" value="CBS-domain pair"/>
    <property type="match status" value="1"/>
</dbReference>
<evidence type="ECO:0000313" key="4">
    <source>
        <dbReference type="EMBL" id="HIZ71522.1"/>
    </source>
</evidence>
<organism evidence="4 5">
    <name type="scientific">Candidatus Atopostipes pullistercoris</name>
    <dbReference type="NCBI Taxonomy" id="2838467"/>
    <lineage>
        <taxon>Bacteria</taxon>
        <taxon>Bacillati</taxon>
        <taxon>Bacillota</taxon>
        <taxon>Bacilli</taxon>
        <taxon>Lactobacillales</taxon>
        <taxon>Carnobacteriaceae</taxon>
        <taxon>Atopostipes</taxon>
    </lineage>
</organism>
<dbReference type="Gene3D" id="3.10.580.10">
    <property type="entry name" value="CBS-domain"/>
    <property type="match status" value="1"/>
</dbReference>
<evidence type="ECO:0000256" key="1">
    <source>
        <dbReference type="ARBA" id="ARBA00023122"/>
    </source>
</evidence>
<dbReference type="InterPro" id="IPR046342">
    <property type="entry name" value="CBS_dom_sf"/>
</dbReference>
<dbReference type="InterPro" id="IPR048125">
    <property type="entry name" value="CBS_CbpB"/>
</dbReference>
<reference evidence="4" key="2">
    <citation type="submission" date="2021-04" db="EMBL/GenBank/DDBJ databases">
        <authorList>
            <person name="Gilroy R."/>
        </authorList>
    </citation>
    <scope>NUCLEOTIDE SEQUENCE</scope>
    <source>
        <strain evidence="4">CHK169-4300</strain>
    </source>
</reference>
<dbReference type="InterPro" id="IPR051257">
    <property type="entry name" value="Diverse_CBS-Domain"/>
</dbReference>
<reference evidence="4" key="1">
    <citation type="journal article" date="2021" name="PeerJ">
        <title>Extensive microbial diversity within the chicken gut microbiome revealed by metagenomics and culture.</title>
        <authorList>
            <person name="Gilroy R."/>
            <person name="Ravi A."/>
            <person name="Getino M."/>
            <person name="Pursley I."/>
            <person name="Horton D.L."/>
            <person name="Alikhan N.F."/>
            <person name="Baker D."/>
            <person name="Gharbi K."/>
            <person name="Hall N."/>
            <person name="Watson M."/>
            <person name="Adriaenssens E.M."/>
            <person name="Foster-Nyarko E."/>
            <person name="Jarju S."/>
            <person name="Secka A."/>
            <person name="Antonio M."/>
            <person name="Oren A."/>
            <person name="Chaudhuri R.R."/>
            <person name="La Ragione R."/>
            <person name="Hildebrand F."/>
            <person name="Pallen M.J."/>
        </authorList>
    </citation>
    <scope>NUCLEOTIDE SEQUENCE</scope>
    <source>
        <strain evidence="4">CHK169-4300</strain>
    </source>
</reference>
<feature type="domain" description="CBS" evidence="3">
    <location>
        <begin position="18"/>
        <end position="76"/>
    </location>
</feature>
<name>A0A9D2G327_9LACT</name>
<keyword evidence="1 2" id="KW-0129">CBS domain</keyword>
<dbReference type="PANTHER" id="PTHR43080">
    <property type="entry name" value="CBS DOMAIN-CONTAINING PROTEIN CBSX3, MITOCHONDRIAL"/>
    <property type="match status" value="1"/>
</dbReference>
<dbReference type="PROSITE" id="PS51371">
    <property type="entry name" value="CBS"/>
    <property type="match status" value="1"/>
</dbReference>
<evidence type="ECO:0000313" key="5">
    <source>
        <dbReference type="Proteomes" id="UP000824106"/>
    </source>
</evidence>
<dbReference type="InterPro" id="IPR000644">
    <property type="entry name" value="CBS_dom"/>
</dbReference>
<evidence type="ECO:0000259" key="3">
    <source>
        <dbReference type="PROSITE" id="PS51371"/>
    </source>
</evidence>
<evidence type="ECO:0000256" key="2">
    <source>
        <dbReference type="PROSITE-ProRule" id="PRU00703"/>
    </source>
</evidence>
<comment type="caution">
    <text evidence="4">The sequence shown here is derived from an EMBL/GenBank/DDBJ whole genome shotgun (WGS) entry which is preliminary data.</text>
</comment>
<dbReference type="NCBIfam" id="NF041630">
    <property type="entry name" value="CBS_CbpB"/>
    <property type="match status" value="1"/>
</dbReference>
<dbReference type="PANTHER" id="PTHR43080:SF30">
    <property type="entry name" value="CYCLIC DI-AMP RECEPTOR B"/>
    <property type="match status" value="1"/>
</dbReference>
<dbReference type="AlphaFoldDB" id="A0A9D2G327"/>
<proteinExistence type="predicted"/>
<dbReference type="Proteomes" id="UP000824106">
    <property type="component" value="Unassembled WGS sequence"/>
</dbReference>
<dbReference type="Pfam" id="PF00571">
    <property type="entry name" value="CBS"/>
    <property type="match status" value="2"/>
</dbReference>
<dbReference type="EMBL" id="DXAZ01000117">
    <property type="protein sequence ID" value="HIZ71522.1"/>
    <property type="molecule type" value="Genomic_DNA"/>
</dbReference>